<evidence type="ECO:0000256" key="1">
    <source>
        <dbReference type="ARBA" id="ARBA00006525"/>
    </source>
</evidence>
<dbReference type="InterPro" id="IPR003488">
    <property type="entry name" value="DprA"/>
</dbReference>
<accession>A0A844B455</accession>
<gene>
    <name evidence="3" type="ORF">GHT07_04225</name>
</gene>
<organism evidence="3 4">
    <name type="scientific">Caenimonas koreensis DSM 17982</name>
    <dbReference type="NCBI Taxonomy" id="1121255"/>
    <lineage>
        <taxon>Bacteria</taxon>
        <taxon>Pseudomonadati</taxon>
        <taxon>Pseudomonadota</taxon>
        <taxon>Betaproteobacteria</taxon>
        <taxon>Burkholderiales</taxon>
        <taxon>Comamonadaceae</taxon>
        <taxon>Caenimonas</taxon>
    </lineage>
</organism>
<dbReference type="InterPro" id="IPR057666">
    <property type="entry name" value="DrpA_SLOG"/>
</dbReference>
<evidence type="ECO:0000259" key="2">
    <source>
        <dbReference type="Pfam" id="PF02481"/>
    </source>
</evidence>
<dbReference type="Pfam" id="PF02481">
    <property type="entry name" value="DNA_processg_A"/>
    <property type="match status" value="1"/>
</dbReference>
<dbReference type="PANTHER" id="PTHR43022">
    <property type="entry name" value="PROTEIN SMF"/>
    <property type="match status" value="1"/>
</dbReference>
<dbReference type="Gene3D" id="3.40.50.450">
    <property type="match status" value="1"/>
</dbReference>
<name>A0A844B455_9BURK</name>
<dbReference type="AlphaFoldDB" id="A0A844B455"/>
<feature type="domain" description="Smf/DprA SLOG" evidence="2">
    <location>
        <begin position="65"/>
        <end position="275"/>
    </location>
</feature>
<protein>
    <submittedName>
        <fullName evidence="3">DNA-processing protein DprA</fullName>
    </submittedName>
</protein>
<dbReference type="GO" id="GO:0009294">
    <property type="term" value="P:DNA-mediated transformation"/>
    <property type="evidence" value="ECO:0007669"/>
    <property type="project" value="InterPro"/>
</dbReference>
<keyword evidence="4" id="KW-1185">Reference proteome</keyword>
<dbReference type="PANTHER" id="PTHR43022:SF1">
    <property type="entry name" value="PROTEIN SMF"/>
    <property type="match status" value="1"/>
</dbReference>
<evidence type="ECO:0000313" key="3">
    <source>
        <dbReference type="EMBL" id="MRD46469.1"/>
    </source>
</evidence>
<dbReference type="EMBL" id="WJBU01000003">
    <property type="protein sequence ID" value="MRD46469.1"/>
    <property type="molecule type" value="Genomic_DNA"/>
</dbReference>
<proteinExistence type="inferred from homology"/>
<evidence type="ECO:0000313" key="4">
    <source>
        <dbReference type="Proteomes" id="UP000487350"/>
    </source>
</evidence>
<comment type="similarity">
    <text evidence="1">Belongs to the DprA/Smf family.</text>
</comment>
<comment type="caution">
    <text evidence="3">The sequence shown here is derived from an EMBL/GenBank/DDBJ whole genome shotgun (WGS) entry which is preliminary data.</text>
</comment>
<reference evidence="3 4" key="1">
    <citation type="submission" date="2019-11" db="EMBL/GenBank/DDBJ databases">
        <title>Caenimonas koreensis gen. nov., sp. nov., isolated from activated sludge.</title>
        <authorList>
            <person name="Seung H.R."/>
        </authorList>
    </citation>
    <scope>NUCLEOTIDE SEQUENCE [LARGE SCALE GENOMIC DNA]</scope>
    <source>
        <strain evidence="3 4">EMB320</strain>
    </source>
</reference>
<dbReference type="Proteomes" id="UP000487350">
    <property type="component" value="Unassembled WGS sequence"/>
</dbReference>
<dbReference type="SUPFAM" id="SSF102405">
    <property type="entry name" value="MCP/YpsA-like"/>
    <property type="match status" value="1"/>
</dbReference>
<dbReference type="OrthoDB" id="9785707at2"/>
<sequence>MGAYEYLWMQPGMSVRRMAALLGREGAWLPSELVPQDKARETWAEVIAEFERRGVANFGVRLYGAWTYPACLRDAKEPIGGLYFRGSWDLAESPRRISVVGTREVSPEGRDRTRKLVRQLVASGFTIVSGLARGVDTIAHTAAMEFGGRTFAVIGTPISESYPRENAALQEALANKYLVVSQVPVLRYKRQDYRRNRLFFPERNKTMSALTQATVIVEAGETSGTLTQARAALDQGRRLFILESNFHKPGLAWPAELERLGATRVADFSQILEAFA</sequence>